<dbReference type="InParanoid" id="A0A1E7FUA0"/>
<dbReference type="KEGG" id="fcy:FRACYDRAFT_267040"/>
<reference evidence="1 2" key="1">
    <citation type="submission" date="2016-09" db="EMBL/GenBank/DDBJ databases">
        <title>Extensive genetic diversity and differential bi-allelic expression allows diatom success in the polar Southern Ocean.</title>
        <authorList>
            <consortium name="DOE Joint Genome Institute"/>
            <person name="Mock T."/>
            <person name="Otillar R.P."/>
            <person name="Strauss J."/>
            <person name="Dupont C."/>
            <person name="Frickenhaus S."/>
            <person name="Maumus F."/>
            <person name="Mcmullan M."/>
            <person name="Sanges R."/>
            <person name="Schmutz J."/>
            <person name="Toseland A."/>
            <person name="Valas R."/>
            <person name="Veluchamy A."/>
            <person name="Ward B.J."/>
            <person name="Allen A."/>
            <person name="Barry K."/>
            <person name="Falciatore A."/>
            <person name="Ferrante M."/>
            <person name="Fortunato A.E."/>
            <person name="Gloeckner G."/>
            <person name="Gruber A."/>
            <person name="Hipkin R."/>
            <person name="Janech M."/>
            <person name="Kroth P."/>
            <person name="Leese F."/>
            <person name="Lindquist E."/>
            <person name="Lyon B.R."/>
            <person name="Martin J."/>
            <person name="Mayer C."/>
            <person name="Parker M."/>
            <person name="Quesneville H."/>
            <person name="Raymond J."/>
            <person name="Uhlig C."/>
            <person name="Valentin K.U."/>
            <person name="Worden A.Z."/>
            <person name="Armbrust E.V."/>
            <person name="Bowler C."/>
            <person name="Green B."/>
            <person name="Moulton V."/>
            <person name="Van Oosterhout C."/>
            <person name="Grigoriev I."/>
        </authorList>
    </citation>
    <scope>NUCLEOTIDE SEQUENCE [LARGE SCALE GENOMIC DNA]</scope>
    <source>
        <strain evidence="1 2">CCMP1102</strain>
    </source>
</reference>
<protein>
    <submittedName>
        <fullName evidence="1">Uncharacterized protein</fullName>
    </submittedName>
</protein>
<proteinExistence type="predicted"/>
<sequence>MNKNYESPAFTISCGNQKSVGDAFLGSRFDLIQDSRTLEPEILVDDDDGPNQVQLRNKALKPGDILLLWENDNDDHGDHNKLIHVAIYIDDDLYYEKAGGGDNLPFRLSTLEMIRTNFPISSSSSSSSSSDSSSSSLWEWRRLLQTTTTTTTANNDDKNNNNNERLKSAQEIFSVNDVKEEIERDAPAAAAEDNIDAFSGVKMSTRRKISIDIDYDNNEKAVVVKSQLYTGILSLEGMEYEYNEHPNDKNGRAFLPKSSLSKVWYEKSFLFD</sequence>
<keyword evidence="2" id="KW-1185">Reference proteome</keyword>
<gene>
    <name evidence="1" type="ORF">FRACYDRAFT_267040</name>
</gene>
<accession>A0A1E7FUA0</accession>
<dbReference type="EMBL" id="KV784353">
    <property type="protein sequence ID" value="OEU21722.1"/>
    <property type="molecule type" value="Genomic_DNA"/>
</dbReference>
<dbReference type="AlphaFoldDB" id="A0A1E7FUA0"/>
<dbReference type="OrthoDB" id="49891at2759"/>
<name>A0A1E7FUA0_9STRA</name>
<dbReference type="Proteomes" id="UP000095751">
    <property type="component" value="Unassembled WGS sequence"/>
</dbReference>
<evidence type="ECO:0000313" key="1">
    <source>
        <dbReference type="EMBL" id="OEU21722.1"/>
    </source>
</evidence>
<organism evidence="1 2">
    <name type="scientific">Fragilariopsis cylindrus CCMP1102</name>
    <dbReference type="NCBI Taxonomy" id="635003"/>
    <lineage>
        <taxon>Eukaryota</taxon>
        <taxon>Sar</taxon>
        <taxon>Stramenopiles</taxon>
        <taxon>Ochrophyta</taxon>
        <taxon>Bacillariophyta</taxon>
        <taxon>Bacillariophyceae</taxon>
        <taxon>Bacillariophycidae</taxon>
        <taxon>Bacillariales</taxon>
        <taxon>Bacillariaceae</taxon>
        <taxon>Fragilariopsis</taxon>
    </lineage>
</organism>
<evidence type="ECO:0000313" key="2">
    <source>
        <dbReference type="Proteomes" id="UP000095751"/>
    </source>
</evidence>